<keyword evidence="2" id="KW-0963">Cytoplasm</keyword>
<feature type="region of interest" description="Disordered" evidence="3">
    <location>
        <begin position="81"/>
        <end position="119"/>
    </location>
</feature>
<sequence length="291" mass="29949">MDFLLARPVLSAADAERIPGSGTTVDYTAIERLEAALILRTLTHRERNQVRVTRVLMIWSSPLWRRTPPVPVGEPINLHQIPTVRRSGPGGAARGDRICDDDALSRVSGRAKTTEGPAMQATTRTAALIGSMALAGALLLAGCGPSTTAADPAAAASAGSASAPAPSAPMPSAPMPSAPAEVPAAPVEAAWTCDREGDAVTCTCEGTEAACKGSVAKTSQVKGATGLVKWFNDAKGFGFITPDGGGRDLFAHFSAIQGSGFKTLAEGKCVSFDVITGPKGPQAVNIRQEDC</sequence>
<reference evidence="5" key="1">
    <citation type="submission" date="2020-05" db="EMBL/GenBank/DDBJ databases">
        <authorList>
            <person name="Chiriac C."/>
            <person name="Salcher M."/>
            <person name="Ghai R."/>
            <person name="Kavagutti S V."/>
        </authorList>
    </citation>
    <scope>NUCLEOTIDE SEQUENCE</scope>
</reference>
<dbReference type="PANTHER" id="PTHR11544">
    <property type="entry name" value="COLD SHOCK DOMAIN CONTAINING PROTEINS"/>
    <property type="match status" value="1"/>
</dbReference>
<dbReference type="CDD" id="cd04458">
    <property type="entry name" value="CSP_CDS"/>
    <property type="match status" value="1"/>
</dbReference>
<dbReference type="PRINTS" id="PR00050">
    <property type="entry name" value="COLDSHOCK"/>
</dbReference>
<name>A0A6J7J696_9ZZZZ</name>
<evidence type="ECO:0000313" key="5">
    <source>
        <dbReference type="EMBL" id="CAB4938888.1"/>
    </source>
</evidence>
<feature type="domain" description="CSD" evidence="4">
    <location>
        <begin position="223"/>
        <end position="288"/>
    </location>
</feature>
<protein>
    <submittedName>
        <fullName evidence="5">Unannotated protein</fullName>
    </submittedName>
</protein>
<dbReference type="GO" id="GO:0003676">
    <property type="term" value="F:nucleic acid binding"/>
    <property type="evidence" value="ECO:0007669"/>
    <property type="project" value="InterPro"/>
</dbReference>
<proteinExistence type="predicted"/>
<evidence type="ECO:0000256" key="2">
    <source>
        <dbReference type="ARBA" id="ARBA00022490"/>
    </source>
</evidence>
<evidence type="ECO:0000259" key="4">
    <source>
        <dbReference type="PROSITE" id="PS51857"/>
    </source>
</evidence>
<evidence type="ECO:0000256" key="1">
    <source>
        <dbReference type="ARBA" id="ARBA00004496"/>
    </source>
</evidence>
<accession>A0A6J7J696</accession>
<dbReference type="FunFam" id="2.40.50.140:FF:000006">
    <property type="entry name" value="Cold shock protein CspC"/>
    <property type="match status" value="1"/>
</dbReference>
<feature type="compositionally biased region" description="Pro residues" evidence="3">
    <location>
        <begin position="166"/>
        <end position="177"/>
    </location>
</feature>
<dbReference type="SMART" id="SM00357">
    <property type="entry name" value="CSP"/>
    <property type="match status" value="1"/>
</dbReference>
<dbReference type="SUPFAM" id="SSF50249">
    <property type="entry name" value="Nucleic acid-binding proteins"/>
    <property type="match status" value="1"/>
</dbReference>
<gene>
    <name evidence="5" type="ORF">UFOPK3772_00770</name>
</gene>
<organism evidence="5">
    <name type="scientific">freshwater metagenome</name>
    <dbReference type="NCBI Taxonomy" id="449393"/>
    <lineage>
        <taxon>unclassified sequences</taxon>
        <taxon>metagenomes</taxon>
        <taxon>ecological metagenomes</taxon>
    </lineage>
</organism>
<dbReference type="AlphaFoldDB" id="A0A6J7J696"/>
<dbReference type="InterPro" id="IPR012340">
    <property type="entry name" value="NA-bd_OB-fold"/>
</dbReference>
<dbReference type="EMBL" id="CAFBNE010000016">
    <property type="protein sequence ID" value="CAB4938888.1"/>
    <property type="molecule type" value="Genomic_DNA"/>
</dbReference>
<dbReference type="Pfam" id="PF00313">
    <property type="entry name" value="CSD"/>
    <property type="match status" value="1"/>
</dbReference>
<dbReference type="GO" id="GO:0005737">
    <property type="term" value="C:cytoplasm"/>
    <property type="evidence" value="ECO:0007669"/>
    <property type="project" value="UniProtKB-SubCell"/>
</dbReference>
<comment type="subcellular location">
    <subcellularLocation>
        <location evidence="1">Cytoplasm</location>
    </subcellularLocation>
</comment>
<dbReference type="PROSITE" id="PS00352">
    <property type="entry name" value="CSD_1"/>
    <property type="match status" value="1"/>
</dbReference>
<dbReference type="PROSITE" id="PS51857">
    <property type="entry name" value="CSD_2"/>
    <property type="match status" value="1"/>
</dbReference>
<evidence type="ECO:0000256" key="3">
    <source>
        <dbReference type="SAM" id="MobiDB-lite"/>
    </source>
</evidence>
<dbReference type="Gene3D" id="2.40.50.140">
    <property type="entry name" value="Nucleic acid-binding proteins"/>
    <property type="match status" value="1"/>
</dbReference>
<dbReference type="InterPro" id="IPR050181">
    <property type="entry name" value="Cold_shock_domain"/>
</dbReference>
<dbReference type="InterPro" id="IPR011129">
    <property type="entry name" value="CSD"/>
</dbReference>
<feature type="compositionally biased region" description="Basic and acidic residues" evidence="3">
    <location>
        <begin position="94"/>
        <end position="104"/>
    </location>
</feature>
<dbReference type="InterPro" id="IPR019844">
    <property type="entry name" value="CSD_CS"/>
</dbReference>
<dbReference type="InterPro" id="IPR002059">
    <property type="entry name" value="CSP_DNA-bd"/>
</dbReference>
<feature type="region of interest" description="Disordered" evidence="3">
    <location>
        <begin position="158"/>
        <end position="180"/>
    </location>
</feature>